<keyword evidence="1" id="KW-0479">Metal-binding</keyword>
<keyword evidence="3" id="KW-0223">Dioxygenase</keyword>
<keyword evidence="3" id="KW-0560">Oxidoreductase</keyword>
<proteinExistence type="predicted"/>
<sequence length="162" mass="17170">MGENANIAGAVATATAVHHVGMSVASIDEALAFWEAFLGVPARWRTMLDRPYLGRHVGYPGIHIKAAFIDLPGGGTLELLDYQTGKQTLPDATANPGNVHLCLEVADADTAWQHAVSCGARPIVPDGPVDIDGGPNIGAKVAYLRIHDGITLELFQPRRSDP</sequence>
<dbReference type="Pfam" id="PF13669">
    <property type="entry name" value="Glyoxalase_4"/>
    <property type="match status" value="1"/>
</dbReference>
<dbReference type="GO" id="GO:0051213">
    <property type="term" value="F:dioxygenase activity"/>
    <property type="evidence" value="ECO:0007669"/>
    <property type="project" value="UniProtKB-KW"/>
</dbReference>
<dbReference type="GO" id="GO:0004493">
    <property type="term" value="F:methylmalonyl-CoA epimerase activity"/>
    <property type="evidence" value="ECO:0007669"/>
    <property type="project" value="TreeGrafter"/>
</dbReference>
<name>A0A0K2W306_MESPL</name>
<dbReference type="PANTHER" id="PTHR43048:SF3">
    <property type="entry name" value="METHYLMALONYL-COA EPIMERASE, MITOCHONDRIAL"/>
    <property type="match status" value="1"/>
</dbReference>
<dbReference type="PANTHER" id="PTHR43048">
    <property type="entry name" value="METHYLMALONYL-COA EPIMERASE"/>
    <property type="match status" value="1"/>
</dbReference>
<evidence type="ECO:0000313" key="3">
    <source>
        <dbReference type="EMBL" id="CDX60345.1"/>
    </source>
</evidence>
<dbReference type="PROSITE" id="PS51819">
    <property type="entry name" value="VOC"/>
    <property type="match status" value="1"/>
</dbReference>
<dbReference type="Proteomes" id="UP000182888">
    <property type="component" value="Unassembled WGS sequence"/>
</dbReference>
<accession>A0A0K2W306</accession>
<dbReference type="AlphaFoldDB" id="A0A0K2W306"/>
<organism evidence="3 4">
    <name type="scientific">Mesorhizobium plurifarium</name>
    <dbReference type="NCBI Taxonomy" id="69974"/>
    <lineage>
        <taxon>Bacteria</taxon>
        <taxon>Pseudomonadati</taxon>
        <taxon>Pseudomonadota</taxon>
        <taxon>Alphaproteobacteria</taxon>
        <taxon>Hyphomicrobiales</taxon>
        <taxon>Phyllobacteriaceae</taxon>
        <taxon>Mesorhizobium</taxon>
    </lineage>
</organism>
<gene>
    <name evidence="3" type="ORF">MPL1032_30202</name>
</gene>
<feature type="domain" description="VOC" evidence="2">
    <location>
        <begin position="16"/>
        <end position="157"/>
    </location>
</feature>
<dbReference type="InterPro" id="IPR051785">
    <property type="entry name" value="MMCE/EMCE_epimerase"/>
</dbReference>
<dbReference type="InterPro" id="IPR029068">
    <property type="entry name" value="Glyas_Bleomycin-R_OHBP_Dase"/>
</dbReference>
<evidence type="ECO:0000256" key="1">
    <source>
        <dbReference type="ARBA" id="ARBA00022723"/>
    </source>
</evidence>
<protein>
    <submittedName>
        <fullName evidence="3">Glyoxalase/bleomycin resistance protein/dioxygenase</fullName>
    </submittedName>
</protein>
<evidence type="ECO:0000313" key="4">
    <source>
        <dbReference type="Proteomes" id="UP000182888"/>
    </source>
</evidence>
<dbReference type="Gene3D" id="3.10.180.10">
    <property type="entry name" value="2,3-Dihydroxybiphenyl 1,2-Dioxygenase, domain 1"/>
    <property type="match status" value="1"/>
</dbReference>
<reference evidence="4" key="1">
    <citation type="submission" date="2014-08" db="EMBL/GenBank/DDBJ databases">
        <authorList>
            <person name="Edwards T."/>
        </authorList>
    </citation>
    <scope>NUCLEOTIDE SEQUENCE [LARGE SCALE GENOMIC DNA]</scope>
</reference>
<dbReference type="SUPFAM" id="SSF54593">
    <property type="entry name" value="Glyoxalase/Bleomycin resistance protein/Dihydroxybiphenyl dioxygenase"/>
    <property type="match status" value="1"/>
</dbReference>
<dbReference type="GO" id="GO:0046872">
    <property type="term" value="F:metal ion binding"/>
    <property type="evidence" value="ECO:0007669"/>
    <property type="project" value="UniProtKB-KW"/>
</dbReference>
<dbReference type="InterPro" id="IPR037523">
    <property type="entry name" value="VOC_core"/>
</dbReference>
<dbReference type="GO" id="GO:0046491">
    <property type="term" value="P:L-methylmalonyl-CoA metabolic process"/>
    <property type="evidence" value="ECO:0007669"/>
    <property type="project" value="TreeGrafter"/>
</dbReference>
<evidence type="ECO:0000259" key="2">
    <source>
        <dbReference type="PROSITE" id="PS51819"/>
    </source>
</evidence>
<dbReference type="EMBL" id="CCND01000023">
    <property type="protein sequence ID" value="CDX60345.1"/>
    <property type="molecule type" value="Genomic_DNA"/>
</dbReference>